<reference evidence="1" key="1">
    <citation type="submission" date="2012-11" db="EMBL/GenBank/DDBJ databases">
        <title>The Vampirome: Transcriptome and Proteome Analysis of the Submandibular and Accessory Glands of the Vampire Bat and Vector of Human Rabies, Desmodus rotundus.</title>
        <authorList>
            <person name="Francischetti I.M.B."/>
            <person name="Assumpcao T.C.F."/>
            <person name="Ma D."/>
            <person name="Vicente E.C."/>
            <person name="Ribeiro J.M.C."/>
        </authorList>
    </citation>
    <scope>NUCLEOTIDE SEQUENCE</scope>
    <source>
        <tissue evidence="1">Salivary gland</tissue>
    </source>
</reference>
<organism evidence="1">
    <name type="scientific">Desmodus rotundus</name>
    <name type="common">Vampire bat</name>
    <dbReference type="NCBI Taxonomy" id="9430"/>
    <lineage>
        <taxon>Eukaryota</taxon>
        <taxon>Metazoa</taxon>
        <taxon>Chordata</taxon>
        <taxon>Craniata</taxon>
        <taxon>Vertebrata</taxon>
        <taxon>Euteleostomi</taxon>
        <taxon>Mammalia</taxon>
        <taxon>Eutheria</taxon>
        <taxon>Laurasiatheria</taxon>
        <taxon>Chiroptera</taxon>
        <taxon>Yangochiroptera</taxon>
        <taxon>Phyllostomidae</taxon>
        <taxon>Desmodontinae</taxon>
        <taxon>Desmodus</taxon>
    </lineage>
</organism>
<proteinExistence type="evidence at transcript level"/>
<name>K9J109_DESRO</name>
<evidence type="ECO:0000313" key="1">
    <source>
        <dbReference type="EMBL" id="JAA50326.1"/>
    </source>
</evidence>
<protein>
    <submittedName>
        <fullName evidence="1">Uncharacterized protein</fullName>
    </submittedName>
</protein>
<sequence>GSESWFLLIDQHWGRGSLVIKFGPDVNHGITLSGFAAFLALELKYNWDLDITSSLTKTLSLWSRVPRICS</sequence>
<accession>K9J109</accession>
<feature type="non-terminal residue" evidence="1">
    <location>
        <position position="1"/>
    </location>
</feature>
<dbReference type="EMBL" id="GABZ01003199">
    <property type="protein sequence ID" value="JAA50326.1"/>
    <property type="molecule type" value="mRNA"/>
</dbReference>
<dbReference type="AlphaFoldDB" id="K9J109"/>